<dbReference type="PROSITE" id="PS51740">
    <property type="entry name" value="SPOVT_ABRB"/>
    <property type="match status" value="1"/>
</dbReference>
<dbReference type="Proteomes" id="UP001589906">
    <property type="component" value="Unassembled WGS sequence"/>
</dbReference>
<dbReference type="NCBIfam" id="TIGR01439">
    <property type="entry name" value="lp_hng_hel_AbrB"/>
    <property type="match status" value="1"/>
</dbReference>
<proteinExistence type="predicted"/>
<evidence type="ECO:0000313" key="3">
    <source>
        <dbReference type="EMBL" id="MFC0634174.1"/>
    </source>
</evidence>
<comment type="caution">
    <text evidence="3">The sequence shown here is derived from an EMBL/GenBank/DDBJ whole genome shotgun (WGS) entry which is preliminary data.</text>
</comment>
<dbReference type="EMBL" id="JBHLSW010000007">
    <property type="protein sequence ID" value="MFC0634174.1"/>
    <property type="molecule type" value="Genomic_DNA"/>
</dbReference>
<organism evidence="3 4">
    <name type="scientific">Brevundimonas balnearis</name>
    <dbReference type="NCBI Taxonomy" id="1572858"/>
    <lineage>
        <taxon>Bacteria</taxon>
        <taxon>Pseudomonadati</taxon>
        <taxon>Pseudomonadota</taxon>
        <taxon>Alphaproteobacteria</taxon>
        <taxon>Caulobacterales</taxon>
        <taxon>Caulobacteraceae</taxon>
        <taxon>Brevundimonas</taxon>
    </lineage>
</organism>
<reference evidence="3 4" key="1">
    <citation type="submission" date="2024-09" db="EMBL/GenBank/DDBJ databases">
        <authorList>
            <person name="Sun Q."/>
            <person name="Mori K."/>
        </authorList>
    </citation>
    <scope>NUCLEOTIDE SEQUENCE [LARGE SCALE GENOMIC DNA]</scope>
    <source>
        <strain evidence="3 4">NCAIM B.02621</strain>
    </source>
</reference>
<gene>
    <name evidence="3" type="ORF">ACFFGE_09815</name>
</gene>
<feature type="domain" description="SpoVT-AbrB" evidence="2">
    <location>
        <begin position="1"/>
        <end position="46"/>
    </location>
</feature>
<protein>
    <submittedName>
        <fullName evidence="3">AbrB/MazE/SpoVT family DNA-binding domain-containing protein</fullName>
    </submittedName>
</protein>
<keyword evidence="4" id="KW-1185">Reference proteome</keyword>
<dbReference type="SUPFAM" id="SSF89447">
    <property type="entry name" value="AbrB/MazE/MraZ-like"/>
    <property type="match status" value="1"/>
</dbReference>
<dbReference type="InterPro" id="IPR031848">
    <property type="entry name" value="PrlF_antitoxin"/>
</dbReference>
<dbReference type="SMART" id="SM00966">
    <property type="entry name" value="SpoVT_AbrB"/>
    <property type="match status" value="1"/>
</dbReference>
<name>A0ABV6R4Q3_9CAUL</name>
<dbReference type="GO" id="GO:0003677">
    <property type="term" value="F:DNA binding"/>
    <property type="evidence" value="ECO:0007669"/>
    <property type="project" value="UniProtKB-KW"/>
</dbReference>
<evidence type="ECO:0000259" key="2">
    <source>
        <dbReference type="PROSITE" id="PS51740"/>
    </source>
</evidence>
<accession>A0ABV6R4Q3</accession>
<sequence>MIISRITTKAQTTIPQAVRTALGLGPGDAVAYEIVDGHVRLTKAREPQRDDPFATFDEWDGDADRRAYADF</sequence>
<dbReference type="RefSeq" id="WP_376836186.1">
    <property type="nucleotide sequence ID" value="NZ_JBHLSW010000007.1"/>
</dbReference>
<keyword evidence="1 3" id="KW-0238">DNA-binding</keyword>
<dbReference type="Pfam" id="PF15937">
    <property type="entry name" value="PrlF_antitoxin"/>
    <property type="match status" value="1"/>
</dbReference>
<dbReference type="InterPro" id="IPR007159">
    <property type="entry name" value="SpoVT-AbrB_dom"/>
</dbReference>
<evidence type="ECO:0000313" key="4">
    <source>
        <dbReference type="Proteomes" id="UP001589906"/>
    </source>
</evidence>
<evidence type="ECO:0000256" key="1">
    <source>
        <dbReference type="PROSITE-ProRule" id="PRU01076"/>
    </source>
</evidence>
<dbReference type="Gene3D" id="2.10.260.10">
    <property type="match status" value="1"/>
</dbReference>
<dbReference type="InterPro" id="IPR037914">
    <property type="entry name" value="SpoVT-AbrB_sf"/>
</dbReference>